<reference evidence="2 3" key="1">
    <citation type="submission" date="2014-05" db="EMBL/GenBank/DDBJ databases">
        <authorList>
            <person name="Daugherty S.C."/>
            <person name="Tallon L.J."/>
            <person name="Sadzewicz L."/>
            <person name="Kilian M."/>
            <person name="Tettelin H."/>
        </authorList>
    </citation>
    <scope>NUCLEOTIDE SEQUENCE [LARGE SCALE GENOMIC DNA]</scope>
    <source>
        <strain evidence="2 3">SK629</strain>
    </source>
</reference>
<name>A0A081PXF5_STRMT</name>
<dbReference type="RefSeq" id="WP_042900757.1">
    <property type="nucleotide sequence ID" value="NZ_JPFU01000012.1"/>
</dbReference>
<dbReference type="InterPro" id="IPR014982">
    <property type="entry name" value="GSCFA"/>
</dbReference>
<dbReference type="SUPFAM" id="SSF52266">
    <property type="entry name" value="SGNH hydrolase"/>
    <property type="match status" value="1"/>
</dbReference>
<organism evidence="2 3">
    <name type="scientific">Streptococcus mitis</name>
    <dbReference type="NCBI Taxonomy" id="28037"/>
    <lineage>
        <taxon>Bacteria</taxon>
        <taxon>Bacillati</taxon>
        <taxon>Bacillota</taxon>
        <taxon>Bacilli</taxon>
        <taxon>Lactobacillales</taxon>
        <taxon>Streptococcaceae</taxon>
        <taxon>Streptococcus</taxon>
        <taxon>Streptococcus mitis group</taxon>
    </lineage>
</organism>
<gene>
    <name evidence="2" type="ORF">SK629_0886</name>
</gene>
<feature type="domain" description="GSCFA" evidence="1">
    <location>
        <begin position="25"/>
        <end position="258"/>
    </location>
</feature>
<comment type="caution">
    <text evidence="2">The sequence shown here is derived from an EMBL/GenBank/DDBJ whole genome shotgun (WGS) entry which is preliminary data.</text>
</comment>
<sequence>MDNLHFYSSKKSTKFLTYLPKTTCFLGACTAQNLALGIDYFSNSQIKTFSPYDTIFNAPSLLKDLEIIAFELNHHILIDTKQKVFYDEVRFWNRSESFKKVINENLQIDTCVKRAITESDLLIVSLGSVEMWSKSKHVMNILPRNQFFNPEIKNVYLSSDDILNFAKQIMRVVQLINPKIKIQFSIPYVLLKASEKFHNLHLATTENYRIIKDAIMELGDDYYFPEYELFKYYVEKNNHPFQEDGRHPSVKLIADISKHIVKEINKDYLLDTPNKPFAINKVDSRGKINGKEYL</sequence>
<evidence type="ECO:0000259" key="1">
    <source>
        <dbReference type="Pfam" id="PF08885"/>
    </source>
</evidence>
<dbReference type="PATRIC" id="fig|28037.95.peg.822"/>
<dbReference type="AlphaFoldDB" id="A0A081PXF5"/>
<dbReference type="Pfam" id="PF08885">
    <property type="entry name" value="GSCFA"/>
    <property type="match status" value="1"/>
</dbReference>
<accession>A0A081PXF5</accession>
<evidence type="ECO:0000313" key="3">
    <source>
        <dbReference type="Proteomes" id="UP000028090"/>
    </source>
</evidence>
<protein>
    <submittedName>
        <fullName evidence="2">GSCFA family protein</fullName>
    </submittedName>
</protein>
<proteinExistence type="predicted"/>
<dbReference type="Proteomes" id="UP000028090">
    <property type="component" value="Unassembled WGS sequence"/>
</dbReference>
<dbReference type="EMBL" id="JPFU01000012">
    <property type="protein sequence ID" value="KEQ35378.1"/>
    <property type="molecule type" value="Genomic_DNA"/>
</dbReference>
<dbReference type="OrthoDB" id="2339747at2"/>
<evidence type="ECO:0000313" key="2">
    <source>
        <dbReference type="EMBL" id="KEQ35378.1"/>
    </source>
</evidence>